<evidence type="ECO:0000256" key="8">
    <source>
        <dbReference type="HAMAP-Rule" id="MF_00265"/>
    </source>
</evidence>
<evidence type="ECO:0000256" key="6">
    <source>
        <dbReference type="ARBA" id="ARBA00022842"/>
    </source>
</evidence>
<gene>
    <name evidence="8" type="primary">vapC</name>
    <name evidence="10" type="ORF">Y5W_02805</name>
</gene>
<accession>A0ABS0ATP5</accession>
<keyword evidence="8" id="KW-0800">Toxin</keyword>
<dbReference type="EMBL" id="ARXX01000048">
    <property type="protein sequence ID" value="MBF5057511.1"/>
    <property type="molecule type" value="Genomic_DNA"/>
</dbReference>
<comment type="similarity">
    <text evidence="7 8">Belongs to the PINc/VapC protein family.</text>
</comment>
<evidence type="ECO:0000313" key="10">
    <source>
        <dbReference type="EMBL" id="MBF5057511.1"/>
    </source>
</evidence>
<dbReference type="SUPFAM" id="SSF88723">
    <property type="entry name" value="PIN domain-like"/>
    <property type="match status" value="1"/>
</dbReference>
<dbReference type="CDD" id="cd18731">
    <property type="entry name" value="PIN_NgFitB-like"/>
    <property type="match status" value="1"/>
</dbReference>
<evidence type="ECO:0000256" key="2">
    <source>
        <dbReference type="ARBA" id="ARBA00022649"/>
    </source>
</evidence>
<evidence type="ECO:0000256" key="1">
    <source>
        <dbReference type="ARBA" id="ARBA00001946"/>
    </source>
</evidence>
<evidence type="ECO:0000256" key="3">
    <source>
        <dbReference type="ARBA" id="ARBA00022722"/>
    </source>
</evidence>
<dbReference type="Pfam" id="PF01850">
    <property type="entry name" value="PIN"/>
    <property type="match status" value="1"/>
</dbReference>
<keyword evidence="3 8" id="KW-0540">Nuclease</keyword>
<comment type="function">
    <text evidence="8">Toxic component of a toxin-antitoxin (TA) system. An RNase.</text>
</comment>
<name>A0ABS0ATP5_9GAMM</name>
<dbReference type="InterPro" id="IPR002716">
    <property type="entry name" value="PIN_dom"/>
</dbReference>
<comment type="caution">
    <text evidence="10">The sequence shown here is derived from an EMBL/GenBank/DDBJ whole genome shotgun (WGS) entry which is preliminary data.</text>
</comment>
<keyword evidence="4 8" id="KW-0479">Metal-binding</keyword>
<evidence type="ECO:0000256" key="7">
    <source>
        <dbReference type="ARBA" id="ARBA00038093"/>
    </source>
</evidence>
<dbReference type="EC" id="3.1.-.-" evidence="8"/>
<evidence type="ECO:0000256" key="5">
    <source>
        <dbReference type="ARBA" id="ARBA00022801"/>
    </source>
</evidence>
<evidence type="ECO:0000256" key="4">
    <source>
        <dbReference type="ARBA" id="ARBA00022723"/>
    </source>
</evidence>
<dbReference type="InterPro" id="IPR050556">
    <property type="entry name" value="Type_II_TA_system_RNase"/>
</dbReference>
<sequence length="139" mass="15208">MIVLDTNVLSELMRPAPNPVVVHWLDRQPARDVATTSITVAEILYGIERLPVGRRQRTLAMLAAELFDQEFSGRLLTFDALAASHYAQKIANAERNGTPVSMADGQIAAICETHGATLATRNNKDFEPLGVPLINPWSS</sequence>
<dbReference type="PANTHER" id="PTHR33653:SF1">
    <property type="entry name" value="RIBONUCLEASE VAPC2"/>
    <property type="match status" value="1"/>
</dbReference>
<dbReference type="RefSeq" id="WP_194865711.1">
    <property type="nucleotide sequence ID" value="NZ_ARXX01000048.1"/>
</dbReference>
<dbReference type="HAMAP" id="MF_00265">
    <property type="entry name" value="VapC_Nob1"/>
    <property type="match status" value="1"/>
</dbReference>
<feature type="binding site" evidence="8">
    <location>
        <position position="5"/>
    </location>
    <ligand>
        <name>Mg(2+)</name>
        <dbReference type="ChEBI" id="CHEBI:18420"/>
    </ligand>
</feature>
<dbReference type="Proteomes" id="UP000662703">
    <property type="component" value="Unassembled WGS sequence"/>
</dbReference>
<dbReference type="InterPro" id="IPR029060">
    <property type="entry name" value="PIN-like_dom_sf"/>
</dbReference>
<reference evidence="10 11" key="1">
    <citation type="submission" date="2012-09" db="EMBL/GenBank/DDBJ databases">
        <title>Genome Sequence of alkane-degrading Bacterium Alcanivorax sp. 521-1.</title>
        <authorList>
            <person name="Lai Q."/>
            <person name="Shao Z."/>
        </authorList>
    </citation>
    <scope>NUCLEOTIDE SEQUENCE [LARGE SCALE GENOMIC DNA]</scope>
    <source>
        <strain evidence="10 11">521-1</strain>
    </source>
</reference>
<dbReference type="Gene3D" id="3.40.50.1010">
    <property type="entry name" value="5'-nuclease"/>
    <property type="match status" value="1"/>
</dbReference>
<organism evidence="10 11">
    <name type="scientific">Alloalcanivorax profundimaris</name>
    <dbReference type="NCBI Taxonomy" id="2735259"/>
    <lineage>
        <taxon>Bacteria</taxon>
        <taxon>Pseudomonadati</taxon>
        <taxon>Pseudomonadota</taxon>
        <taxon>Gammaproteobacteria</taxon>
        <taxon>Oceanospirillales</taxon>
        <taxon>Alcanivoracaceae</taxon>
        <taxon>Alloalcanivorax</taxon>
    </lineage>
</organism>
<dbReference type="PANTHER" id="PTHR33653">
    <property type="entry name" value="RIBONUCLEASE VAPC2"/>
    <property type="match status" value="1"/>
</dbReference>
<feature type="domain" description="PIN" evidence="9">
    <location>
        <begin position="2"/>
        <end position="127"/>
    </location>
</feature>
<keyword evidence="6 8" id="KW-0460">Magnesium</keyword>
<dbReference type="InterPro" id="IPR022907">
    <property type="entry name" value="VapC_family"/>
</dbReference>
<keyword evidence="5 8" id="KW-0378">Hydrolase</keyword>
<keyword evidence="2 8" id="KW-1277">Toxin-antitoxin system</keyword>
<evidence type="ECO:0000313" key="11">
    <source>
        <dbReference type="Proteomes" id="UP000662703"/>
    </source>
</evidence>
<protein>
    <recommendedName>
        <fullName evidence="8">Ribonuclease VapC</fullName>
        <shortName evidence="8">RNase VapC</shortName>
        <ecNumber evidence="8">3.1.-.-</ecNumber>
    </recommendedName>
    <alternativeName>
        <fullName evidence="8">Toxin VapC</fullName>
    </alternativeName>
</protein>
<proteinExistence type="inferred from homology"/>
<comment type="cofactor">
    <cofactor evidence="1 8">
        <name>Mg(2+)</name>
        <dbReference type="ChEBI" id="CHEBI:18420"/>
    </cofactor>
</comment>
<feature type="binding site" evidence="8">
    <location>
        <position position="104"/>
    </location>
    <ligand>
        <name>Mg(2+)</name>
        <dbReference type="ChEBI" id="CHEBI:18420"/>
    </ligand>
</feature>
<keyword evidence="11" id="KW-1185">Reference proteome</keyword>
<evidence type="ECO:0000259" key="9">
    <source>
        <dbReference type="Pfam" id="PF01850"/>
    </source>
</evidence>